<dbReference type="GO" id="GO:0003964">
    <property type="term" value="F:RNA-directed DNA polymerase activity"/>
    <property type="evidence" value="ECO:0007669"/>
    <property type="project" value="UniProtKB-KW"/>
</dbReference>
<dbReference type="PANTHER" id="PTHR42648:SF11">
    <property type="entry name" value="TRANSPOSON TY4-P GAG-POL POLYPROTEIN"/>
    <property type="match status" value="1"/>
</dbReference>
<dbReference type="InterPro" id="IPR039537">
    <property type="entry name" value="Retrotran_Ty1/copia-like"/>
</dbReference>
<dbReference type="GO" id="GO:0008233">
    <property type="term" value="F:peptidase activity"/>
    <property type="evidence" value="ECO:0007669"/>
    <property type="project" value="UniProtKB-KW"/>
</dbReference>
<evidence type="ECO:0000256" key="17">
    <source>
        <dbReference type="ARBA" id="ARBA00023113"/>
    </source>
</evidence>
<comment type="caution">
    <text evidence="22">The sequence shown here is derived from an EMBL/GenBank/DDBJ whole genome shotgun (WGS) entry which is preliminary data.</text>
</comment>
<evidence type="ECO:0000256" key="7">
    <source>
        <dbReference type="ARBA" id="ARBA00022723"/>
    </source>
</evidence>
<dbReference type="GO" id="GO:0015074">
    <property type="term" value="P:DNA integration"/>
    <property type="evidence" value="ECO:0007669"/>
    <property type="project" value="UniProtKB-KW"/>
</dbReference>
<dbReference type="GO" id="GO:0005634">
    <property type="term" value="C:nucleus"/>
    <property type="evidence" value="ECO:0007669"/>
    <property type="project" value="UniProtKB-ARBA"/>
</dbReference>
<evidence type="ECO:0000256" key="2">
    <source>
        <dbReference type="ARBA" id="ARBA00022578"/>
    </source>
</evidence>
<dbReference type="InterPro" id="IPR054722">
    <property type="entry name" value="PolX-like_BBD"/>
</dbReference>
<dbReference type="PROSITE" id="PS50994">
    <property type="entry name" value="INTEGRASE"/>
    <property type="match status" value="1"/>
</dbReference>
<dbReference type="Pfam" id="PF00665">
    <property type="entry name" value="rve"/>
    <property type="match status" value="1"/>
</dbReference>
<keyword evidence="6" id="KW-0540">Nuclease</keyword>
<keyword evidence="16" id="KW-0808">Transferase</keyword>
<dbReference type="InterPro" id="IPR001584">
    <property type="entry name" value="Integrase_cat-core"/>
</dbReference>
<proteinExistence type="predicted"/>
<evidence type="ECO:0000259" key="21">
    <source>
        <dbReference type="PROSITE" id="PS50994"/>
    </source>
</evidence>
<keyword evidence="9" id="KW-0255">Endonuclease</keyword>
<keyword evidence="8" id="KW-0547">Nucleotide-binding</keyword>
<keyword evidence="13" id="KW-0694">RNA-binding</keyword>
<dbReference type="GO" id="GO:0003723">
    <property type="term" value="F:RNA binding"/>
    <property type="evidence" value="ECO:0007669"/>
    <property type="project" value="UniProtKB-KW"/>
</dbReference>
<dbReference type="AlphaFoldDB" id="A0A9Q3EQP6"/>
<dbReference type="PANTHER" id="PTHR42648">
    <property type="entry name" value="TRANSPOSASE, PUTATIVE-RELATED"/>
    <property type="match status" value="1"/>
</dbReference>
<comment type="catalytic activity">
    <reaction evidence="20">
        <text>DNA(n) + a 2'-deoxyribonucleoside 5'-triphosphate = DNA(n+1) + diphosphate</text>
        <dbReference type="Rhea" id="RHEA:22508"/>
        <dbReference type="Rhea" id="RHEA-COMP:17339"/>
        <dbReference type="Rhea" id="RHEA-COMP:17340"/>
        <dbReference type="ChEBI" id="CHEBI:33019"/>
        <dbReference type="ChEBI" id="CHEBI:61560"/>
        <dbReference type="ChEBI" id="CHEBI:173112"/>
        <dbReference type="EC" id="2.7.7.7"/>
    </reaction>
</comment>
<evidence type="ECO:0000256" key="15">
    <source>
        <dbReference type="ARBA" id="ARBA00022918"/>
    </source>
</evidence>
<evidence type="ECO:0000256" key="3">
    <source>
        <dbReference type="ARBA" id="ARBA00022612"/>
    </source>
</evidence>
<evidence type="ECO:0000256" key="6">
    <source>
        <dbReference type="ARBA" id="ARBA00022722"/>
    </source>
</evidence>
<dbReference type="OrthoDB" id="668048at2759"/>
<evidence type="ECO:0000256" key="13">
    <source>
        <dbReference type="ARBA" id="ARBA00022884"/>
    </source>
</evidence>
<dbReference type="InterPro" id="IPR012337">
    <property type="entry name" value="RNaseH-like_sf"/>
</dbReference>
<keyword evidence="10" id="KW-0378">Hydrolase</keyword>
<keyword evidence="4" id="KW-0645">Protease</keyword>
<evidence type="ECO:0000256" key="12">
    <source>
        <dbReference type="ARBA" id="ARBA00022842"/>
    </source>
</evidence>
<keyword evidence="23" id="KW-1185">Reference proteome</keyword>
<keyword evidence="5" id="KW-0548">Nucleotidyltransferase</keyword>
<dbReference type="Proteomes" id="UP000765509">
    <property type="component" value="Unassembled WGS sequence"/>
</dbReference>
<evidence type="ECO:0000256" key="1">
    <source>
        <dbReference type="ARBA" id="ARBA00002180"/>
    </source>
</evidence>
<evidence type="ECO:0000256" key="16">
    <source>
        <dbReference type="ARBA" id="ARBA00022932"/>
    </source>
</evidence>
<keyword evidence="14" id="KW-0229">DNA integration</keyword>
<dbReference type="GO" id="GO:0032196">
    <property type="term" value="P:transposition"/>
    <property type="evidence" value="ECO:0007669"/>
    <property type="project" value="UniProtKB-KW"/>
</dbReference>
<dbReference type="SUPFAM" id="SSF53098">
    <property type="entry name" value="Ribonuclease H-like"/>
    <property type="match status" value="1"/>
</dbReference>
<comment type="function">
    <text evidence="1">The aspartyl protease (PR) mediates the proteolytic cleavages of the Gag and Gag-Pol polyproteins after assembly of the VLP.</text>
</comment>
<name>A0A9Q3EQP6_9BASI</name>
<keyword evidence="12" id="KW-0460">Magnesium</keyword>
<dbReference type="GO" id="GO:0004519">
    <property type="term" value="F:endonuclease activity"/>
    <property type="evidence" value="ECO:0007669"/>
    <property type="project" value="UniProtKB-KW"/>
</dbReference>
<protein>
    <recommendedName>
        <fullName evidence="21">Integrase catalytic domain-containing protein</fullName>
    </recommendedName>
</protein>
<dbReference type="Pfam" id="PF22936">
    <property type="entry name" value="Pol_BBD"/>
    <property type="match status" value="1"/>
</dbReference>
<feature type="domain" description="Integrase catalytic" evidence="21">
    <location>
        <begin position="372"/>
        <end position="504"/>
    </location>
</feature>
<dbReference type="Gene3D" id="3.30.420.10">
    <property type="entry name" value="Ribonuclease H-like superfamily/Ribonuclease H"/>
    <property type="match status" value="1"/>
</dbReference>
<evidence type="ECO:0000256" key="9">
    <source>
        <dbReference type="ARBA" id="ARBA00022759"/>
    </source>
</evidence>
<keyword evidence="17" id="KW-0917">Virion maturation</keyword>
<evidence type="ECO:0000256" key="18">
    <source>
        <dbReference type="ARBA" id="ARBA00023172"/>
    </source>
</evidence>
<evidence type="ECO:0000256" key="20">
    <source>
        <dbReference type="ARBA" id="ARBA00049244"/>
    </source>
</evidence>
<evidence type="ECO:0000256" key="19">
    <source>
        <dbReference type="ARBA" id="ARBA00048173"/>
    </source>
</evidence>
<evidence type="ECO:0000256" key="5">
    <source>
        <dbReference type="ARBA" id="ARBA00022695"/>
    </source>
</evidence>
<evidence type="ECO:0000256" key="11">
    <source>
        <dbReference type="ARBA" id="ARBA00022840"/>
    </source>
</evidence>
<evidence type="ECO:0000256" key="10">
    <source>
        <dbReference type="ARBA" id="ARBA00022801"/>
    </source>
</evidence>
<evidence type="ECO:0000313" key="22">
    <source>
        <dbReference type="EMBL" id="MBW0526323.1"/>
    </source>
</evidence>
<reference evidence="22" key="1">
    <citation type="submission" date="2021-03" db="EMBL/GenBank/DDBJ databases">
        <title>Draft genome sequence of rust myrtle Austropuccinia psidii MF-1, a brazilian biotype.</title>
        <authorList>
            <person name="Quecine M.C."/>
            <person name="Pachon D.M.R."/>
            <person name="Bonatelli M.L."/>
            <person name="Correr F.H."/>
            <person name="Franceschini L.M."/>
            <person name="Leite T.F."/>
            <person name="Margarido G.R.A."/>
            <person name="Almeida C.A."/>
            <person name="Ferrarezi J.A."/>
            <person name="Labate C.A."/>
        </authorList>
    </citation>
    <scope>NUCLEOTIDE SEQUENCE</scope>
    <source>
        <strain evidence="22">MF-1</strain>
    </source>
</reference>
<dbReference type="EMBL" id="AVOT02032564">
    <property type="protein sequence ID" value="MBW0526323.1"/>
    <property type="molecule type" value="Genomic_DNA"/>
</dbReference>
<keyword evidence="18" id="KW-0233">DNA recombination</keyword>
<evidence type="ECO:0000256" key="4">
    <source>
        <dbReference type="ARBA" id="ARBA00022670"/>
    </source>
</evidence>
<keyword evidence="11" id="KW-0067">ATP-binding</keyword>
<gene>
    <name evidence="22" type="ORF">O181_066038</name>
</gene>
<dbReference type="GO" id="GO:0005524">
    <property type="term" value="F:ATP binding"/>
    <property type="evidence" value="ECO:0007669"/>
    <property type="project" value="UniProtKB-KW"/>
</dbReference>
<evidence type="ECO:0000313" key="23">
    <source>
        <dbReference type="Proteomes" id="UP000765509"/>
    </source>
</evidence>
<comment type="catalytic activity">
    <reaction evidence="19">
        <text>DNA(n) + a 2'-deoxyribonucleoside 5'-triphosphate = DNA(n+1) + diphosphate</text>
        <dbReference type="Rhea" id="RHEA:22508"/>
        <dbReference type="Rhea" id="RHEA-COMP:17339"/>
        <dbReference type="Rhea" id="RHEA-COMP:17340"/>
        <dbReference type="ChEBI" id="CHEBI:33019"/>
        <dbReference type="ChEBI" id="CHEBI:61560"/>
        <dbReference type="ChEBI" id="CHEBI:173112"/>
        <dbReference type="EC" id="2.7.7.49"/>
    </reaction>
</comment>
<evidence type="ECO:0000256" key="14">
    <source>
        <dbReference type="ARBA" id="ARBA00022908"/>
    </source>
</evidence>
<keyword evidence="2" id="KW-0815">Transposition</keyword>
<evidence type="ECO:0000256" key="8">
    <source>
        <dbReference type="ARBA" id="ARBA00022741"/>
    </source>
</evidence>
<sequence length="504" mass="57065">MTDLLNNPKEESGIPVLDIFNYGKWHYQMRFLLQSKGLLEVCKKPLSPHASPSATNCWNKLSFEAITLITSKLNSNDPSLTEIIKFLTLKDVLIEQPREILSRLQEYTRLQHTQTNKRVTNSTTLISTTDHPYRITYYCTNRKHNIKCISHKKEECYAENPHLRPQKRNSNRKFHNMIASAYYFKAQALITTKDSLPNKTQAVIDCGATQHMFGMKNLFTSLSPVSLFSIATGAPSRNLIAKGVGNVTIFSNGNTLNLSNRLFVPKLSCNVISLLQLFNSKLTINRQDSVFQLVSNGTTLLQGYIKNNLMKFNLEIPSSFVTTSINDMWHKRLGHPGRLPVRNMGLSSNNAPCITCDLNKAHLLPFKHQFEPVSSPLDCVHIDIVGPITPSSISGYCYFLTIVDQATSFKMTFFLRNKSDTFNQFVVEKKQMENQLNQKLKKIFSDRGGVFLNSAFKKLADLHGLLHIFSPAYTPKNNGFAERANWTILEKTRCLLNGSNLSNS</sequence>
<keyword evidence="3" id="KW-1188">Viral release from host cell</keyword>
<dbReference type="GO" id="GO:0006508">
    <property type="term" value="P:proteolysis"/>
    <property type="evidence" value="ECO:0007669"/>
    <property type="project" value="UniProtKB-KW"/>
</dbReference>
<dbReference type="InterPro" id="IPR036397">
    <property type="entry name" value="RNaseH_sf"/>
</dbReference>
<dbReference type="GO" id="GO:0003887">
    <property type="term" value="F:DNA-directed DNA polymerase activity"/>
    <property type="evidence" value="ECO:0007669"/>
    <property type="project" value="UniProtKB-KW"/>
</dbReference>
<dbReference type="GO" id="GO:0006310">
    <property type="term" value="P:DNA recombination"/>
    <property type="evidence" value="ECO:0007669"/>
    <property type="project" value="UniProtKB-KW"/>
</dbReference>
<keyword evidence="15" id="KW-0695">RNA-directed DNA polymerase</keyword>
<keyword evidence="7" id="KW-0479">Metal-binding</keyword>
<accession>A0A9Q3EQP6</accession>
<organism evidence="22 23">
    <name type="scientific">Austropuccinia psidii MF-1</name>
    <dbReference type="NCBI Taxonomy" id="1389203"/>
    <lineage>
        <taxon>Eukaryota</taxon>
        <taxon>Fungi</taxon>
        <taxon>Dikarya</taxon>
        <taxon>Basidiomycota</taxon>
        <taxon>Pucciniomycotina</taxon>
        <taxon>Pucciniomycetes</taxon>
        <taxon>Pucciniales</taxon>
        <taxon>Sphaerophragmiaceae</taxon>
        <taxon>Austropuccinia</taxon>
    </lineage>
</organism>
<keyword evidence="16" id="KW-0239">DNA-directed DNA polymerase</keyword>
<dbReference type="GO" id="GO:0046872">
    <property type="term" value="F:metal ion binding"/>
    <property type="evidence" value="ECO:0007669"/>
    <property type="project" value="UniProtKB-KW"/>
</dbReference>